<dbReference type="EMBL" id="JBGUBD010000007">
    <property type="protein sequence ID" value="MFA9479107.1"/>
    <property type="molecule type" value="Genomic_DNA"/>
</dbReference>
<evidence type="ECO:0000313" key="8">
    <source>
        <dbReference type="Proteomes" id="UP001575105"/>
    </source>
</evidence>
<evidence type="ECO:0000256" key="4">
    <source>
        <dbReference type="ARBA" id="ARBA00022827"/>
    </source>
</evidence>
<comment type="similarity">
    <text evidence="2">Belongs to the FAD-dependent glycerol-3-phosphate dehydrogenase family.</text>
</comment>
<dbReference type="Gene3D" id="3.50.50.60">
    <property type="entry name" value="FAD/NAD(P)-binding domain"/>
    <property type="match status" value="1"/>
</dbReference>
<proteinExistence type="inferred from homology"/>
<keyword evidence="8" id="KW-1185">Reference proteome</keyword>
<dbReference type="SUPFAM" id="SSF51905">
    <property type="entry name" value="FAD/NAD(P)-binding domain"/>
    <property type="match status" value="1"/>
</dbReference>
<dbReference type="PRINTS" id="PR01001">
    <property type="entry name" value="FADG3PDH"/>
</dbReference>
<dbReference type="InterPro" id="IPR000447">
    <property type="entry name" value="G3P_DH_FAD-dep"/>
</dbReference>
<dbReference type="InterPro" id="IPR006076">
    <property type="entry name" value="FAD-dep_OxRdtase"/>
</dbReference>
<dbReference type="Pfam" id="PF01266">
    <property type="entry name" value="DAO"/>
    <property type="match status" value="1"/>
</dbReference>
<evidence type="ECO:0000256" key="2">
    <source>
        <dbReference type="ARBA" id="ARBA00007330"/>
    </source>
</evidence>
<dbReference type="Gene3D" id="3.30.9.10">
    <property type="entry name" value="D-Amino Acid Oxidase, subunit A, domain 2"/>
    <property type="match status" value="1"/>
</dbReference>
<dbReference type="PANTHER" id="PTHR11985">
    <property type="entry name" value="GLYCEROL-3-PHOSPHATE DEHYDROGENASE"/>
    <property type="match status" value="1"/>
</dbReference>
<feature type="domain" description="FAD dependent oxidoreductase" evidence="6">
    <location>
        <begin position="18"/>
        <end position="390"/>
    </location>
</feature>
<sequence length="495" mass="54990">MITHPTANITKIASTPFDLAIVGGGVYGIAVALEAARRGLRPILLERHDFAGATSWNSLRILHGGLRYLQTLDLARFRQSVNERQWFCQHFPELIRPLPCLMPLYSRGLKRPAPLHAALWLNDQLARHRNHDVQPHLHLPASRLLSADETIKWFPRVVRRGLQGGALWYDAVMVNSQRVLIEMLRWACACGATARNYVNVKQVITGVPNRHTLVAIDTRTGQPITVQARTVINCAGPAVANLLEQTLDTPPALFTPSLAFNLLLDRPAFSRAAVAVQAPAVGAPVHFVQPWRGRLLAGTVHVPWHARNNSRPHPTPAQIADFLNDLNAAIPGLDLTAIDVRRVYAGLLPAAHPADATLANRPVIHDHANDRHAAPGFVTVVGVKFTTARHVAEHALRCAWAHLGQLPDYQPRTQRPVNHPRLDLTCPEQLFRHDDAFTRYELTRIVREEAVAHLDDLLLRRTDWASDASHEHELTQRISDLLTAADCPLPRAASQ</sequence>
<name>A0ABV4U723_9BACT</name>
<comment type="caution">
    <text evidence="7">The sequence shown here is derived from an EMBL/GenBank/DDBJ whole genome shotgun (WGS) entry which is preliminary data.</text>
</comment>
<accession>A0ABV4U723</accession>
<evidence type="ECO:0000313" key="7">
    <source>
        <dbReference type="EMBL" id="MFA9479107.1"/>
    </source>
</evidence>
<keyword evidence="3" id="KW-0285">Flavoprotein</keyword>
<reference evidence="7 8" key="1">
    <citation type="submission" date="2024-08" db="EMBL/GenBank/DDBJ databases">
        <title>Whole-genome sequencing of halo(alkali)philic microorganisms from hypersaline lakes.</title>
        <authorList>
            <person name="Sorokin D.Y."/>
            <person name="Merkel A.Y."/>
            <person name="Messina E."/>
            <person name="Yakimov M."/>
        </authorList>
    </citation>
    <scope>NUCLEOTIDE SEQUENCE [LARGE SCALE GENOMIC DNA]</scope>
    <source>
        <strain evidence="7 8">AB-hyl4</strain>
    </source>
</reference>
<organism evidence="7 8">
    <name type="scientific">Natronomicrosphaera hydrolytica</name>
    <dbReference type="NCBI Taxonomy" id="3242702"/>
    <lineage>
        <taxon>Bacteria</taxon>
        <taxon>Pseudomonadati</taxon>
        <taxon>Planctomycetota</taxon>
        <taxon>Phycisphaerae</taxon>
        <taxon>Phycisphaerales</taxon>
        <taxon>Phycisphaeraceae</taxon>
        <taxon>Natronomicrosphaera</taxon>
    </lineage>
</organism>
<evidence type="ECO:0000256" key="3">
    <source>
        <dbReference type="ARBA" id="ARBA00022630"/>
    </source>
</evidence>
<comment type="cofactor">
    <cofactor evidence="1">
        <name>FAD</name>
        <dbReference type="ChEBI" id="CHEBI:57692"/>
    </cofactor>
</comment>
<gene>
    <name evidence="7" type="ORF">ACERK3_12515</name>
</gene>
<keyword evidence="5" id="KW-0560">Oxidoreductase</keyword>
<dbReference type="RefSeq" id="WP_425346034.1">
    <property type="nucleotide sequence ID" value="NZ_JBGUBD010000007.1"/>
</dbReference>
<evidence type="ECO:0000259" key="6">
    <source>
        <dbReference type="Pfam" id="PF01266"/>
    </source>
</evidence>
<protein>
    <submittedName>
        <fullName evidence="7">FAD-dependent oxidoreductase</fullName>
    </submittedName>
</protein>
<evidence type="ECO:0000256" key="5">
    <source>
        <dbReference type="ARBA" id="ARBA00023002"/>
    </source>
</evidence>
<dbReference type="Proteomes" id="UP001575105">
    <property type="component" value="Unassembled WGS sequence"/>
</dbReference>
<dbReference type="PANTHER" id="PTHR11985:SF35">
    <property type="entry name" value="ANAEROBIC GLYCEROL-3-PHOSPHATE DEHYDROGENASE SUBUNIT A"/>
    <property type="match status" value="1"/>
</dbReference>
<dbReference type="InterPro" id="IPR036188">
    <property type="entry name" value="FAD/NAD-bd_sf"/>
</dbReference>
<keyword evidence="4" id="KW-0274">FAD</keyword>
<evidence type="ECO:0000256" key="1">
    <source>
        <dbReference type="ARBA" id="ARBA00001974"/>
    </source>
</evidence>